<evidence type="ECO:0000313" key="3">
    <source>
        <dbReference type="EMBL" id="MCC4233001.1"/>
    </source>
</evidence>
<evidence type="ECO:0000313" key="4">
    <source>
        <dbReference type="Proteomes" id="UP001198830"/>
    </source>
</evidence>
<accession>A0ABS8H3W8</accession>
<keyword evidence="3" id="KW-0328">Glycosyltransferase</keyword>
<dbReference type="InterPro" id="IPR001173">
    <property type="entry name" value="Glyco_trans_2-like"/>
</dbReference>
<feature type="region of interest" description="Disordered" evidence="1">
    <location>
        <begin position="1"/>
        <end position="24"/>
    </location>
</feature>
<evidence type="ECO:0000259" key="2">
    <source>
        <dbReference type="Pfam" id="PF00535"/>
    </source>
</evidence>
<evidence type="ECO:0000256" key="1">
    <source>
        <dbReference type="SAM" id="MobiDB-lite"/>
    </source>
</evidence>
<dbReference type="Pfam" id="PF13692">
    <property type="entry name" value="Glyco_trans_1_4"/>
    <property type="match status" value="1"/>
</dbReference>
<dbReference type="SUPFAM" id="SSF53756">
    <property type="entry name" value="UDP-Glycosyltransferase/glycogen phosphorylase"/>
    <property type="match status" value="1"/>
</dbReference>
<dbReference type="Gene3D" id="3.40.50.2000">
    <property type="entry name" value="Glycogen Phosphorylase B"/>
    <property type="match status" value="1"/>
</dbReference>
<feature type="domain" description="Glycosyltransferase 2-like" evidence="2">
    <location>
        <begin position="1004"/>
        <end position="1121"/>
    </location>
</feature>
<reference evidence="3 4" key="1">
    <citation type="submission" date="2021-10" db="EMBL/GenBank/DDBJ databases">
        <title>The diversity and Nitrogen Metabolism of Culturable Nitrate-Utilizing Bacteria Within the Oxygen Minimum Zone of the Changjiang (Yangtze River)Estuary.</title>
        <authorList>
            <person name="Zhang D."/>
            <person name="Zheng J."/>
            <person name="Liu S."/>
            <person name="He W."/>
        </authorList>
    </citation>
    <scope>NUCLEOTIDE SEQUENCE [LARGE SCALE GENOMIC DNA]</scope>
    <source>
        <strain evidence="3 4">FXH275-2</strain>
    </source>
</reference>
<dbReference type="PANTHER" id="PTHR43685">
    <property type="entry name" value="GLYCOSYLTRANSFERASE"/>
    <property type="match status" value="1"/>
</dbReference>
<name>A0ABS8H3W8_9SPHN</name>
<proteinExistence type="predicted"/>
<keyword evidence="3" id="KW-0808">Transferase</keyword>
<keyword evidence="4" id="KW-1185">Reference proteome</keyword>
<dbReference type="EC" id="2.4.-.-" evidence="3"/>
<dbReference type="GO" id="GO:0016757">
    <property type="term" value="F:glycosyltransferase activity"/>
    <property type="evidence" value="ECO:0007669"/>
    <property type="project" value="UniProtKB-KW"/>
</dbReference>
<dbReference type="CDD" id="cd00761">
    <property type="entry name" value="Glyco_tranf_GTA_type"/>
    <property type="match status" value="1"/>
</dbReference>
<dbReference type="SUPFAM" id="SSF53448">
    <property type="entry name" value="Nucleotide-diphospho-sugar transferases"/>
    <property type="match status" value="2"/>
</dbReference>
<dbReference type="Proteomes" id="UP001198830">
    <property type="component" value="Unassembled WGS sequence"/>
</dbReference>
<dbReference type="InterPro" id="IPR029044">
    <property type="entry name" value="Nucleotide-diphossugar_trans"/>
</dbReference>
<dbReference type="EMBL" id="JAJGNP010000006">
    <property type="protein sequence ID" value="MCC4233001.1"/>
    <property type="molecule type" value="Genomic_DNA"/>
</dbReference>
<comment type="caution">
    <text evidence="3">The sequence shown here is derived from an EMBL/GenBank/DDBJ whole genome shotgun (WGS) entry which is preliminary data.</text>
</comment>
<organism evidence="3 4">
    <name type="scientific">Sphingobium soli</name>
    <dbReference type="NCBI Taxonomy" id="1591116"/>
    <lineage>
        <taxon>Bacteria</taxon>
        <taxon>Pseudomonadati</taxon>
        <taxon>Pseudomonadota</taxon>
        <taxon>Alphaproteobacteria</taxon>
        <taxon>Sphingomonadales</taxon>
        <taxon>Sphingomonadaceae</taxon>
        <taxon>Sphingobium</taxon>
    </lineage>
</organism>
<sequence length="1454" mass="159362">MYHPAADQFDDQTTAEADPTAHVRRAGTSSKRLIAGTTLVAYPDYRATNPYQDGLYHSFGADLRVEYGPIQHAIDLIERSSGSQPVLFHLHWPDPLFADCTDRFDYQIRASEFLHAIRLFQARGGAFLWTVHNSLPHEPIFEDLALHFHARLAAAANVIHVHSDAAIAELRRHYAVEESKCIIAPHGSYEGCYGRAFDTHQSRQLLGLEKVETLILCFGQIRSYKGVDGLVRAFHGLAARPDRDHVHLLIAGKVMGDFTPAHARLLEEAHPQIHVMDGFAPDAKLPLLFGAADVIALPYRQTLTSGALMLAALYGKPVVAPRLPALDAVDTIGLGVRYDPEAPDALESALDRALRLNDRQKGAIRRAGRTWSKAMSWDRVSADFHNAIAERLTPDTRPVEIDGELRTLSVLRRPQPERSLLAIGLVSNDGQDNLAAQLTALAKLQAGRPHVYLFDCNPRHRPDFGLHARVDTLLSIDAPIGFAAAANRMLALMRADGCEQALLLDPTLHLDGDALDHLLAHPRPDTMVAPLTLGDNGHVAAGGYRCCTQSDGHVHLEPILVGEDPLLDRRAYKAQASPAPLLIPLTLLDRVGFLPEKAVTPQAIMDWTLRATRQGIPLVIEPSSQARPAVADNASLFPGIETLYHDVRAQVQRALALASPAARASPRLVADHVERRHIAPLRKGLAKSHADLLPLCDRCVRAGVEDGMAGVTEMVDVPARIDAVALTTEAACEGRIDRKNAAHLTGWAVERGKDGTPWRPAALWLFQNGRPLKRILPHLDRADLVAAGYGSAAGFDFAIPRSRDGEPERFDLRYAANGRRVPVSTSLKGDIWHMSPPATTGVKPRLKAMLESVGDGQLKGWALDLAHPDIALALDIFVDNELVARDVMAEIDRPDLRRAGLGDGRHGFSLHLPNRFLLRESLSIELRLAGTATSLTKKSLAVANDPRGFSPYSSLGDHLRWGFCEDRMGAGHADHALTLLSQLELQKRLLVARAQEAQADTFVSIIMPALNRAAIIGDAIASVLAQSHAHFELIIIDDGSTDDLPAALERYPDPRILLISNARTEGVSAARNRGLDRASGEVIAYLDSDNRWDPDYLAVMVNALADHRGHACAYAGQSIFQAVTSADGAGQEERRAIRLCPFNRSRLEERNYIDLNIFVHRRHLVALHGGFDKSLRRLVDWDLILRYTCESPPLMVPALLGTYRAGAADNQITATEDFARNRRRLRIASPASRIAGSTQEPRPLDMLVNARSSADLSAWAVANARLRASATGMVAGVWMEDGRTFGAWIDPQTGQLGDATIVDRIGALLRDNEMDRPMLVIDSAHVLSADWASALDRISPARSYAAATGRLYGPSRPGRFGSLYHDMTPERISAAIIEWSLGPALHGQSVDRPPKEYVFIPVEHINRLKLSASLSRSTPDMLDHYFDSFATEPVSSLYLPDLIACHRDDIPPWA</sequence>
<dbReference type="InterPro" id="IPR050834">
    <property type="entry name" value="Glycosyltransf_2"/>
</dbReference>
<dbReference type="Pfam" id="PF00535">
    <property type="entry name" value="Glycos_transf_2"/>
    <property type="match status" value="1"/>
</dbReference>
<gene>
    <name evidence="3" type="ORF">LL253_09900</name>
</gene>
<dbReference type="RefSeq" id="WP_228227075.1">
    <property type="nucleotide sequence ID" value="NZ_JAJGNP010000006.1"/>
</dbReference>
<dbReference type="PANTHER" id="PTHR43685:SF11">
    <property type="entry name" value="GLYCOSYLTRANSFERASE TAGX-RELATED"/>
    <property type="match status" value="1"/>
</dbReference>
<dbReference type="Gene3D" id="3.90.550.10">
    <property type="entry name" value="Spore Coat Polysaccharide Biosynthesis Protein SpsA, Chain A"/>
    <property type="match status" value="1"/>
</dbReference>
<protein>
    <submittedName>
        <fullName evidence="3">Glycosyltransferase</fullName>
        <ecNumber evidence="3">2.4.-.-</ecNumber>
    </submittedName>
</protein>